<evidence type="ECO:0000313" key="3">
    <source>
        <dbReference type="Proteomes" id="UP001305779"/>
    </source>
</evidence>
<dbReference type="Proteomes" id="UP001305779">
    <property type="component" value="Unassembled WGS sequence"/>
</dbReference>
<organism evidence="2 3">
    <name type="scientific">Zasmidium cellare</name>
    <name type="common">Wine cellar mold</name>
    <name type="synonym">Racodium cellare</name>
    <dbReference type="NCBI Taxonomy" id="395010"/>
    <lineage>
        <taxon>Eukaryota</taxon>
        <taxon>Fungi</taxon>
        <taxon>Dikarya</taxon>
        <taxon>Ascomycota</taxon>
        <taxon>Pezizomycotina</taxon>
        <taxon>Dothideomycetes</taxon>
        <taxon>Dothideomycetidae</taxon>
        <taxon>Mycosphaerellales</taxon>
        <taxon>Mycosphaerellaceae</taxon>
        <taxon>Zasmidium</taxon>
    </lineage>
</organism>
<name>A0ABR0EC97_ZASCE</name>
<dbReference type="InterPro" id="IPR038883">
    <property type="entry name" value="AN11006-like"/>
</dbReference>
<evidence type="ECO:0000256" key="1">
    <source>
        <dbReference type="SAM" id="MobiDB-lite"/>
    </source>
</evidence>
<protein>
    <recommendedName>
        <fullName evidence="4">F-box domain-containing protein</fullName>
    </recommendedName>
</protein>
<accession>A0ABR0EC97</accession>
<reference evidence="2 3" key="1">
    <citation type="journal article" date="2023" name="G3 (Bethesda)">
        <title>A chromosome-level genome assembly of Zasmidium syzygii isolated from banana leaves.</title>
        <authorList>
            <person name="van Westerhoven A.C."/>
            <person name="Mehrabi R."/>
            <person name="Talebi R."/>
            <person name="Steentjes M.B.F."/>
            <person name="Corcolon B."/>
            <person name="Chong P.A."/>
            <person name="Kema G.H.J."/>
            <person name="Seidl M.F."/>
        </authorList>
    </citation>
    <scope>NUCLEOTIDE SEQUENCE [LARGE SCALE GENOMIC DNA]</scope>
    <source>
        <strain evidence="2 3">P124</strain>
    </source>
</reference>
<dbReference type="PANTHER" id="PTHR42085">
    <property type="entry name" value="F-BOX DOMAIN-CONTAINING PROTEIN"/>
    <property type="match status" value="1"/>
</dbReference>
<dbReference type="EMBL" id="JAXOVC010000007">
    <property type="protein sequence ID" value="KAK4498989.1"/>
    <property type="molecule type" value="Genomic_DNA"/>
</dbReference>
<evidence type="ECO:0000313" key="2">
    <source>
        <dbReference type="EMBL" id="KAK4498989.1"/>
    </source>
</evidence>
<comment type="caution">
    <text evidence="2">The sequence shown here is derived from an EMBL/GenBank/DDBJ whole genome shotgun (WGS) entry which is preliminary data.</text>
</comment>
<proteinExistence type="predicted"/>
<dbReference type="PANTHER" id="PTHR42085:SF1">
    <property type="entry name" value="F-BOX DOMAIN-CONTAINING PROTEIN"/>
    <property type="match status" value="1"/>
</dbReference>
<evidence type="ECO:0008006" key="4">
    <source>
        <dbReference type="Google" id="ProtNLM"/>
    </source>
</evidence>
<sequence>MASKMAAESARTQRLNERNRRQREKANLDSRLLRLPPELRNRIFSFALPSDKMFTTAGFAQTIPDSGNGEDDGDICLSVRTPEDFIHTFNITQVCRQIRSETLKVAYASNLFILHVRRPYARGANATEWIESRPSEVLSCITKVVLSLGLANAWETCGCVVNIFDLDSETVRTFRTGCDPCHQIKEENVVSEYGMLAKRDSSSSMTPKERLSNLVAEARRIADSLSRWP</sequence>
<feature type="compositionally biased region" description="Basic and acidic residues" evidence="1">
    <location>
        <begin position="14"/>
        <end position="23"/>
    </location>
</feature>
<gene>
    <name evidence="2" type="ORF">PRZ48_009500</name>
</gene>
<keyword evidence="3" id="KW-1185">Reference proteome</keyword>
<feature type="region of interest" description="Disordered" evidence="1">
    <location>
        <begin position="1"/>
        <end position="23"/>
    </location>
</feature>